<proteinExistence type="predicted"/>
<name>A0AAV1XMR6_LUPLU</name>
<dbReference type="PANTHER" id="PTHR48411:SF1">
    <property type="entry name" value="OS01G0948300 PROTEIN"/>
    <property type="match status" value="1"/>
</dbReference>
<gene>
    <name evidence="1" type="ORF">LLUT_LOCUS24001</name>
</gene>
<reference evidence="1 2" key="1">
    <citation type="submission" date="2024-03" db="EMBL/GenBank/DDBJ databases">
        <authorList>
            <person name="Martinez-Hernandez J."/>
        </authorList>
    </citation>
    <scope>NUCLEOTIDE SEQUENCE [LARGE SCALE GENOMIC DNA]</scope>
</reference>
<comment type="caution">
    <text evidence="1">The sequence shown here is derived from an EMBL/GenBank/DDBJ whole genome shotgun (WGS) entry which is preliminary data.</text>
</comment>
<protein>
    <recommendedName>
        <fullName evidence="3">Ubiquitin-like domain-containing protein</fullName>
    </recommendedName>
</protein>
<dbReference type="PANTHER" id="PTHR48411">
    <property type="entry name" value="OS01G0948300 PROTEIN"/>
    <property type="match status" value="1"/>
</dbReference>
<evidence type="ECO:0008006" key="3">
    <source>
        <dbReference type="Google" id="ProtNLM"/>
    </source>
</evidence>
<keyword evidence="2" id="KW-1185">Reference proteome</keyword>
<sequence length="77" mass="9024">MGQKIKYVDRLQYLWGDIKKGDIEMPEFVKSHDDIQENRPLADYGIEPDPFNVTGMPSTTFSFGKYEERRSGREYVC</sequence>
<evidence type="ECO:0000313" key="1">
    <source>
        <dbReference type="EMBL" id="CAL0322941.1"/>
    </source>
</evidence>
<accession>A0AAV1XMR6</accession>
<dbReference type="Proteomes" id="UP001497480">
    <property type="component" value="Unassembled WGS sequence"/>
</dbReference>
<dbReference type="EMBL" id="CAXHTB010000016">
    <property type="protein sequence ID" value="CAL0322941.1"/>
    <property type="molecule type" value="Genomic_DNA"/>
</dbReference>
<dbReference type="AlphaFoldDB" id="A0AAV1XMR6"/>
<organism evidence="1 2">
    <name type="scientific">Lupinus luteus</name>
    <name type="common">European yellow lupine</name>
    <dbReference type="NCBI Taxonomy" id="3873"/>
    <lineage>
        <taxon>Eukaryota</taxon>
        <taxon>Viridiplantae</taxon>
        <taxon>Streptophyta</taxon>
        <taxon>Embryophyta</taxon>
        <taxon>Tracheophyta</taxon>
        <taxon>Spermatophyta</taxon>
        <taxon>Magnoliopsida</taxon>
        <taxon>eudicotyledons</taxon>
        <taxon>Gunneridae</taxon>
        <taxon>Pentapetalae</taxon>
        <taxon>rosids</taxon>
        <taxon>fabids</taxon>
        <taxon>Fabales</taxon>
        <taxon>Fabaceae</taxon>
        <taxon>Papilionoideae</taxon>
        <taxon>50 kb inversion clade</taxon>
        <taxon>genistoids sensu lato</taxon>
        <taxon>core genistoids</taxon>
        <taxon>Genisteae</taxon>
        <taxon>Lupinus</taxon>
    </lineage>
</organism>
<evidence type="ECO:0000313" key="2">
    <source>
        <dbReference type="Proteomes" id="UP001497480"/>
    </source>
</evidence>